<feature type="domain" description="Small ribosomal subunit protein uS7" evidence="4">
    <location>
        <begin position="92"/>
        <end position="215"/>
    </location>
</feature>
<dbReference type="PIRSF" id="PIRSF002122">
    <property type="entry name" value="RPS7p_RPS7a_RPS5e_RPS7o"/>
    <property type="match status" value="1"/>
</dbReference>
<dbReference type="SUPFAM" id="SSF47973">
    <property type="entry name" value="Ribosomal protein S7"/>
    <property type="match status" value="1"/>
</dbReference>
<dbReference type="Pfam" id="PF00177">
    <property type="entry name" value="Ribosomal_S7"/>
    <property type="match status" value="1"/>
</dbReference>
<comment type="similarity">
    <text evidence="1">Belongs to the universal ribosomal protein uS7 family.</text>
</comment>
<dbReference type="AlphaFoldDB" id="X1NCQ9"/>
<evidence type="ECO:0000256" key="3">
    <source>
        <dbReference type="ARBA" id="ARBA00023274"/>
    </source>
</evidence>
<dbReference type="PANTHER" id="PTHR11205">
    <property type="entry name" value="RIBOSOMAL PROTEIN S7"/>
    <property type="match status" value="1"/>
</dbReference>
<organism evidence="5">
    <name type="scientific">marine sediment metagenome</name>
    <dbReference type="NCBI Taxonomy" id="412755"/>
    <lineage>
        <taxon>unclassified sequences</taxon>
        <taxon>metagenomes</taxon>
        <taxon>ecological metagenomes</taxon>
    </lineage>
</organism>
<dbReference type="GO" id="GO:0005840">
    <property type="term" value="C:ribosome"/>
    <property type="evidence" value="ECO:0007669"/>
    <property type="project" value="UniProtKB-KW"/>
</dbReference>
<accession>X1NCQ9</accession>
<protein>
    <recommendedName>
        <fullName evidence="4">Small ribosomal subunit protein uS7 domain-containing protein</fullName>
    </recommendedName>
</protein>
<dbReference type="EMBL" id="BARV01017548">
    <property type="protein sequence ID" value="GAI24595.1"/>
    <property type="molecule type" value="Genomic_DNA"/>
</dbReference>
<dbReference type="InterPro" id="IPR000235">
    <property type="entry name" value="Ribosomal_uS7"/>
</dbReference>
<dbReference type="GO" id="GO:0006412">
    <property type="term" value="P:translation"/>
    <property type="evidence" value="ECO:0007669"/>
    <property type="project" value="InterPro"/>
</dbReference>
<evidence type="ECO:0000313" key="5">
    <source>
        <dbReference type="EMBL" id="GAI24595.1"/>
    </source>
</evidence>
<sequence>MQSEELTQFEEIEQTKKAEGFKLFDLFDVSDIEIKDPGIRRYINLSPKLVVKSFGRVREKFGKGKINLIEIFANLVGVPGHRGKKHKIQTSWKTGKYSQNMKIVLNCLKIIEEKTKKNPVQILVNAIENAAPRDGVTVIEYGGARYPQAVDISPLRRITMTLKYIIHGSYDKSFNKKTKIEQALADEIIKAYNKEADSYIMAKKNDSERQADSAR</sequence>
<dbReference type="InterPro" id="IPR036823">
    <property type="entry name" value="Ribosomal_uS7_dom_sf"/>
</dbReference>
<evidence type="ECO:0000256" key="1">
    <source>
        <dbReference type="ARBA" id="ARBA00007151"/>
    </source>
</evidence>
<evidence type="ECO:0000256" key="2">
    <source>
        <dbReference type="ARBA" id="ARBA00022980"/>
    </source>
</evidence>
<comment type="caution">
    <text evidence="5">The sequence shown here is derived from an EMBL/GenBank/DDBJ whole genome shotgun (WGS) entry which is preliminary data.</text>
</comment>
<name>X1NCQ9_9ZZZZ</name>
<gene>
    <name evidence="5" type="ORF">S06H3_29879</name>
</gene>
<proteinExistence type="inferred from homology"/>
<keyword evidence="2" id="KW-0689">Ribosomal protein</keyword>
<dbReference type="Gene3D" id="1.10.455.10">
    <property type="entry name" value="Ribosomal protein S7 domain"/>
    <property type="match status" value="1"/>
</dbReference>
<dbReference type="InterPro" id="IPR023798">
    <property type="entry name" value="Ribosomal_uS7_dom"/>
</dbReference>
<reference evidence="5" key="1">
    <citation type="journal article" date="2014" name="Front. Microbiol.">
        <title>High frequency of phylogenetically diverse reductive dehalogenase-homologous genes in deep subseafloor sedimentary metagenomes.</title>
        <authorList>
            <person name="Kawai M."/>
            <person name="Futagami T."/>
            <person name="Toyoda A."/>
            <person name="Takaki Y."/>
            <person name="Nishi S."/>
            <person name="Hori S."/>
            <person name="Arai W."/>
            <person name="Tsubouchi T."/>
            <person name="Morono Y."/>
            <person name="Uchiyama I."/>
            <person name="Ito T."/>
            <person name="Fujiyama A."/>
            <person name="Inagaki F."/>
            <person name="Takami H."/>
        </authorList>
    </citation>
    <scope>NUCLEOTIDE SEQUENCE</scope>
    <source>
        <strain evidence="5">Expedition CK06-06</strain>
    </source>
</reference>
<evidence type="ECO:0000259" key="4">
    <source>
        <dbReference type="Pfam" id="PF00177"/>
    </source>
</evidence>
<dbReference type="GO" id="GO:1990904">
    <property type="term" value="C:ribonucleoprotein complex"/>
    <property type="evidence" value="ECO:0007669"/>
    <property type="project" value="UniProtKB-KW"/>
</dbReference>
<keyword evidence="3" id="KW-0687">Ribonucleoprotein</keyword>